<evidence type="ECO:0000256" key="6">
    <source>
        <dbReference type="SAM" id="MobiDB-lite"/>
    </source>
</evidence>
<feature type="compositionally biased region" description="Polar residues" evidence="6">
    <location>
        <begin position="329"/>
        <end position="348"/>
    </location>
</feature>
<dbReference type="Proteomes" id="UP000002149">
    <property type="component" value="Chromosome 4"/>
</dbReference>
<dbReference type="KEGG" id="cne:CND01620"/>
<evidence type="ECO:0000313" key="8">
    <source>
        <dbReference type="EMBL" id="AAW42970.1"/>
    </source>
</evidence>
<evidence type="ECO:0000256" key="4">
    <source>
        <dbReference type="ARBA" id="ARBA00022989"/>
    </source>
</evidence>
<dbReference type="OrthoDB" id="10009287at2759"/>
<dbReference type="GO" id="GO:0016020">
    <property type="term" value="C:membrane"/>
    <property type="evidence" value="ECO:0007669"/>
    <property type="project" value="UniProtKB-SubCell"/>
</dbReference>
<organism evidence="8 9">
    <name type="scientific">Cryptococcus deneoformans (strain JEC21 / ATCC MYA-565)</name>
    <name type="common">Cryptococcus neoformans var. neoformans serotype D</name>
    <dbReference type="NCBI Taxonomy" id="214684"/>
    <lineage>
        <taxon>Eukaryota</taxon>
        <taxon>Fungi</taxon>
        <taxon>Dikarya</taxon>
        <taxon>Basidiomycota</taxon>
        <taxon>Agaricomycotina</taxon>
        <taxon>Tremellomycetes</taxon>
        <taxon>Tremellales</taxon>
        <taxon>Cryptococcaceae</taxon>
        <taxon>Cryptococcus</taxon>
        <taxon>Cryptococcus neoformans species complex</taxon>
    </lineage>
</organism>
<gene>
    <name evidence="8" type="ordered locus">CND01620</name>
</gene>
<comment type="subcellular location">
    <subcellularLocation>
        <location evidence="1">Membrane</location>
        <topology evidence="1">Multi-pass membrane protein</topology>
    </subcellularLocation>
</comment>
<dbReference type="PANTHER" id="PTHR12300">
    <property type="entry name" value="HVA22-LIKE PROTEINS"/>
    <property type="match status" value="1"/>
</dbReference>
<accession>Q55TI2</accession>
<feature type="region of interest" description="Disordered" evidence="6">
    <location>
        <begin position="1"/>
        <end position="52"/>
    </location>
</feature>
<evidence type="ECO:0000256" key="5">
    <source>
        <dbReference type="ARBA" id="ARBA00023136"/>
    </source>
</evidence>
<dbReference type="AlphaFoldDB" id="Q5KIV5"/>
<dbReference type="InParanoid" id="Q5KIV5"/>
<dbReference type="EMBL" id="AE017344">
    <property type="protein sequence ID" value="AAW42970.1"/>
    <property type="molecule type" value="Genomic_DNA"/>
</dbReference>
<feature type="compositionally biased region" description="Low complexity" evidence="6">
    <location>
        <begin position="360"/>
        <end position="371"/>
    </location>
</feature>
<evidence type="ECO:0000256" key="2">
    <source>
        <dbReference type="ARBA" id="ARBA00008573"/>
    </source>
</evidence>
<sequence length="407" mass="43379">MDPTTQARPADDFFKSTEPSHAVPAPVPTPADINNQRQQQQQQQQNSAPEATGIRQRVNKLSHSVEDAASHPAVQNAKQVAVNQTRGLRERLGKSPTIMKLERRTGIDRVALVGGGVLLYILLIPVNIFHLALPTTQLLTVLPAAYLSAQVLDSSESSANDEKVKSLLSFFVVLGCIQTLESLMAGFLEKRIPQYYTVKLLFLAYLLHPKTQGAKKIHESVFRPLIKNRDSPLSPAKVYPSSTSKTDASATGSTNDSVPSRGEGTGTPPTSRSSNSNIASSPIHSNNPFTSDDSSPKAVPQTTSATSPPDFDRNFGALSSTFASSSGSENVTGHQAPTLAQLQATTGSAAADSSFPPPRVQAQQALAHAVQDSGVDTTEPIDPSRGDGNVTMADAEGQNFRVVNELH</sequence>
<feature type="compositionally biased region" description="Polar residues" evidence="6">
    <location>
        <begin position="240"/>
        <end position="258"/>
    </location>
</feature>
<name>Q5KIV5_CRYD1</name>
<dbReference type="HOGENOM" id="CLU_711759_0_0_1"/>
<keyword evidence="3 7" id="KW-0812">Transmembrane</keyword>
<dbReference type="PANTHER" id="PTHR12300:SF161">
    <property type="entry name" value="RECEPTOR EXPRESSION-ENHANCING PROTEIN"/>
    <property type="match status" value="1"/>
</dbReference>
<evidence type="ECO:0008006" key="10">
    <source>
        <dbReference type="Google" id="ProtNLM"/>
    </source>
</evidence>
<evidence type="ECO:0000256" key="1">
    <source>
        <dbReference type="ARBA" id="ARBA00004141"/>
    </source>
</evidence>
<keyword evidence="5 7" id="KW-0472">Membrane</keyword>
<keyword evidence="4 7" id="KW-1133">Transmembrane helix</keyword>
<feature type="compositionally biased region" description="Low complexity" evidence="6">
    <location>
        <begin position="34"/>
        <end position="46"/>
    </location>
</feature>
<dbReference type="RefSeq" id="XP_570277.1">
    <property type="nucleotide sequence ID" value="XM_570277.1"/>
</dbReference>
<feature type="region of interest" description="Disordered" evidence="6">
    <location>
        <begin position="231"/>
        <end position="398"/>
    </location>
</feature>
<reference evidence="8 9" key="1">
    <citation type="journal article" date="2005" name="Science">
        <title>The genome of the basidiomycetous yeast and human pathogen Cryptococcus neoformans.</title>
        <authorList>
            <person name="Loftus B.J."/>
            <person name="Fung E."/>
            <person name="Roncaglia P."/>
            <person name="Rowley D."/>
            <person name="Amedeo P."/>
            <person name="Bruno D."/>
            <person name="Vamathevan J."/>
            <person name="Miranda M."/>
            <person name="Anderson I.J."/>
            <person name="Fraser J.A."/>
            <person name="Allen J.E."/>
            <person name="Bosdet I.E."/>
            <person name="Brent M.R."/>
            <person name="Chiu R."/>
            <person name="Doering T.L."/>
            <person name="Donlin M.J."/>
            <person name="D'Souza C.A."/>
            <person name="Fox D.S."/>
            <person name="Grinberg V."/>
            <person name="Fu J."/>
            <person name="Fukushima M."/>
            <person name="Haas B.J."/>
            <person name="Huang J.C."/>
            <person name="Janbon G."/>
            <person name="Jones S.J."/>
            <person name="Koo H.L."/>
            <person name="Krzywinski M.I."/>
            <person name="Kwon-Chung J.K."/>
            <person name="Lengeler K.B."/>
            <person name="Maiti R."/>
            <person name="Marra M.A."/>
            <person name="Marra R.E."/>
            <person name="Mathewson C.A."/>
            <person name="Mitchell T.G."/>
            <person name="Pertea M."/>
            <person name="Riggs F.R."/>
            <person name="Salzberg S.L."/>
            <person name="Schein J.E."/>
            <person name="Shvartsbeyn A."/>
            <person name="Shin H."/>
            <person name="Shumway M."/>
            <person name="Specht C.A."/>
            <person name="Suh B.B."/>
            <person name="Tenney A."/>
            <person name="Utterback T.R."/>
            <person name="Wickes B.L."/>
            <person name="Wortman J.R."/>
            <person name="Wye N.H."/>
            <person name="Kronstad J.W."/>
            <person name="Lodge J.K."/>
            <person name="Heitman J."/>
            <person name="Davis R.W."/>
            <person name="Fraser C.M."/>
            <person name="Hyman R.W."/>
        </authorList>
    </citation>
    <scope>NUCLEOTIDE SEQUENCE [LARGE SCALE GENOMIC DNA]</scope>
    <source>
        <strain evidence="9">JEC21 / ATCC MYA-565</strain>
    </source>
</reference>
<protein>
    <recommendedName>
        <fullName evidence="10">Protein YOP1</fullName>
    </recommendedName>
</protein>
<proteinExistence type="inferred from homology"/>
<dbReference type="VEuPathDB" id="FungiDB:CND01620"/>
<evidence type="ECO:0000256" key="3">
    <source>
        <dbReference type="ARBA" id="ARBA00022692"/>
    </source>
</evidence>
<keyword evidence="9" id="KW-1185">Reference proteome</keyword>
<feature type="transmembrane region" description="Helical" evidence="7">
    <location>
        <begin position="110"/>
        <end position="133"/>
    </location>
</feature>
<comment type="similarity">
    <text evidence="2">Belongs to the DP1 family.</text>
</comment>
<feature type="compositionally biased region" description="Low complexity" evidence="6">
    <location>
        <begin position="315"/>
        <end position="328"/>
    </location>
</feature>
<dbReference type="InterPro" id="IPR004345">
    <property type="entry name" value="TB2_DP1_HVA22"/>
</dbReference>
<dbReference type="eggNOG" id="KOG1726">
    <property type="taxonomic scope" value="Eukaryota"/>
</dbReference>
<evidence type="ECO:0000256" key="7">
    <source>
        <dbReference type="SAM" id="Phobius"/>
    </source>
</evidence>
<dbReference type="STRING" id="214684.Q5KIV5"/>
<dbReference type="GeneID" id="3257466"/>
<dbReference type="PaxDb" id="214684-Q5KIV5"/>
<evidence type="ECO:0000313" key="9">
    <source>
        <dbReference type="Proteomes" id="UP000002149"/>
    </source>
</evidence>
<feature type="compositionally biased region" description="Low complexity" evidence="6">
    <location>
        <begin position="271"/>
        <end position="288"/>
    </location>
</feature>
<dbReference type="Pfam" id="PF03134">
    <property type="entry name" value="TB2_DP1_HVA22"/>
    <property type="match status" value="1"/>
</dbReference>
<accession>Q5KIV5</accession>